<reference evidence="3 4" key="1">
    <citation type="submission" date="2023-01" db="EMBL/GenBank/DDBJ databases">
        <authorList>
            <person name="Lee S.H."/>
            <person name="Jung H.S."/>
            <person name="Yun J.U."/>
        </authorList>
    </citation>
    <scope>NUCLEOTIDE SEQUENCE [LARGE SCALE GENOMIC DNA]</scope>
    <source>
        <strain evidence="3 4">CBA3646</strain>
    </source>
</reference>
<keyword evidence="2" id="KW-0963">Cytoplasm</keyword>
<comment type="similarity">
    <text evidence="2">Belongs to the RbfA family.</text>
</comment>
<sequence>MNPKRVHQISEEVRRGISEIIQRLKDPRIPEIISVSRADVTNDLSFAKVYISFFNGNVDDVMEGLNSSKGYIKRELSKIVKMRVMPELIFIYDDSIEKGLAMDQLIREVNRGSSDN</sequence>
<dbReference type="RefSeq" id="WP_271192204.1">
    <property type="nucleotide sequence ID" value="NZ_CP115667.1"/>
</dbReference>
<evidence type="ECO:0000313" key="4">
    <source>
        <dbReference type="Proteomes" id="UP001210339"/>
    </source>
</evidence>
<organism evidence="3 4">
    <name type="scientific">Peptoniphilus equinus</name>
    <dbReference type="NCBI Taxonomy" id="3016343"/>
    <lineage>
        <taxon>Bacteria</taxon>
        <taxon>Bacillati</taxon>
        <taxon>Bacillota</taxon>
        <taxon>Tissierellia</taxon>
        <taxon>Tissierellales</taxon>
        <taxon>Peptoniphilaceae</taxon>
        <taxon>Peptoniphilus</taxon>
    </lineage>
</organism>
<dbReference type="InterPro" id="IPR015946">
    <property type="entry name" value="KH_dom-like_a/b"/>
</dbReference>
<evidence type="ECO:0000256" key="1">
    <source>
        <dbReference type="ARBA" id="ARBA00022517"/>
    </source>
</evidence>
<dbReference type="InterPro" id="IPR020053">
    <property type="entry name" value="Ribosome-bd_factorA_CS"/>
</dbReference>
<dbReference type="EMBL" id="CP115667">
    <property type="protein sequence ID" value="WBW50679.1"/>
    <property type="molecule type" value="Genomic_DNA"/>
</dbReference>
<dbReference type="Gene3D" id="3.30.300.20">
    <property type="match status" value="1"/>
</dbReference>
<dbReference type="PANTHER" id="PTHR33515">
    <property type="entry name" value="RIBOSOME-BINDING FACTOR A, CHLOROPLASTIC-RELATED"/>
    <property type="match status" value="1"/>
</dbReference>
<dbReference type="HAMAP" id="MF_00003">
    <property type="entry name" value="RbfA"/>
    <property type="match status" value="1"/>
</dbReference>
<dbReference type="InterPro" id="IPR000238">
    <property type="entry name" value="RbfA"/>
</dbReference>
<accession>A0ABY7QV70</accession>
<evidence type="ECO:0000313" key="3">
    <source>
        <dbReference type="EMBL" id="WBW50679.1"/>
    </source>
</evidence>
<dbReference type="SUPFAM" id="SSF89919">
    <property type="entry name" value="Ribosome-binding factor A, RbfA"/>
    <property type="match status" value="1"/>
</dbReference>
<name>A0ABY7QV70_9FIRM</name>
<dbReference type="Proteomes" id="UP001210339">
    <property type="component" value="Chromosome"/>
</dbReference>
<comment type="subcellular location">
    <subcellularLocation>
        <location evidence="2">Cytoplasm</location>
    </subcellularLocation>
</comment>
<comment type="function">
    <text evidence="2">One of several proteins that assist in the late maturation steps of the functional core of the 30S ribosomal subunit. Associates with free 30S ribosomal subunits (but not with 30S subunits that are part of 70S ribosomes or polysomes). Required for efficient processing of 16S rRNA. May interact with the 5'-terminal helix region of 16S rRNA.</text>
</comment>
<keyword evidence="1 2" id="KW-0690">Ribosome biogenesis</keyword>
<keyword evidence="4" id="KW-1185">Reference proteome</keyword>
<evidence type="ECO:0000256" key="2">
    <source>
        <dbReference type="HAMAP-Rule" id="MF_00003"/>
    </source>
</evidence>
<dbReference type="Pfam" id="PF02033">
    <property type="entry name" value="RBFA"/>
    <property type="match status" value="1"/>
</dbReference>
<dbReference type="InterPro" id="IPR023799">
    <property type="entry name" value="RbfA_dom_sf"/>
</dbReference>
<dbReference type="PANTHER" id="PTHR33515:SF1">
    <property type="entry name" value="RIBOSOME-BINDING FACTOR A, CHLOROPLASTIC-RELATED"/>
    <property type="match status" value="1"/>
</dbReference>
<dbReference type="PROSITE" id="PS01319">
    <property type="entry name" value="RBFA"/>
    <property type="match status" value="1"/>
</dbReference>
<proteinExistence type="inferred from homology"/>
<protein>
    <recommendedName>
        <fullName evidence="2">Ribosome-binding factor A</fullName>
    </recommendedName>
</protein>
<comment type="subunit">
    <text evidence="2">Monomer. Binds 30S ribosomal subunits, but not 50S ribosomal subunits or 70S ribosomes.</text>
</comment>
<dbReference type="NCBIfam" id="TIGR00082">
    <property type="entry name" value="rbfA"/>
    <property type="match status" value="1"/>
</dbReference>
<gene>
    <name evidence="2 3" type="primary">rbfA</name>
    <name evidence="3" type="ORF">O6R05_03775</name>
</gene>